<dbReference type="Proteomes" id="UP001231518">
    <property type="component" value="Chromosome 28"/>
</dbReference>
<evidence type="ECO:0000313" key="2">
    <source>
        <dbReference type="EMBL" id="KAJ8707788.1"/>
    </source>
</evidence>
<dbReference type="PANTHER" id="PTHR33332">
    <property type="entry name" value="REVERSE TRANSCRIPTASE DOMAIN-CONTAINING PROTEIN"/>
    <property type="match status" value="1"/>
</dbReference>
<proteinExistence type="predicted"/>
<comment type="caution">
    <text evidence="2">The sequence shown here is derived from an EMBL/GenBank/DDBJ whole genome shotgun (WGS) entry which is preliminary data.</text>
</comment>
<sequence>MGSNNNMNENVLSAVDSTTRARLKVKKLLNKKALAKSKFKRQPSDANREKYASIRNHCNKVCRIANRQHIHNSVQNGDTSKIWSFLRSLGVGKTRQESIPKDLDIDAMNYHFTASSKFDRTVKLNTLDYLSALPTPSYSPFVFSEFSACDVKKSILSITSNAVGSDCISRKMLLPVLDIILPVICHILNFSASNGVFPCSWKDAQIIPLPKKSNPSSFSEYRPISVLPFLSKVLERLIYNQLSSFLYKHNLLNPFQSGFRPGHSTTTALLNITDDIRSAMETSNLTVLALLDFSNAFNTVDYDVLLGILRSLNISPSVIDWFRSYLLDRRQRICIGETLSSWCSTSAGVPQGGVLSPLLFAVFINSISNELVSSYHLYADDLQIYSRAPLGNLSEAIITINRDLARICEWSKKYGLTVNPTKTQVIVVGSSRMVSRIDWTTLPQISFDNSIIPFSDKVKNLGIFIDKNFSWTAQLQEVSRKLYASAASLRRLRNFLPTATKIALAQSLLLPILDYADASYLDLTQEQLDKLERLQNFCIRFIFGLRKYDRVSDFRVKLKWLPIRLRRNAHILSLLYNVLFSPFTPLYLKKRFEFLCNSHSKLLRSSENLRLKMPIHTTTFFDKSFTVQAARLWNDLPVTIKRAQSLPVFKKLVRDHYLSL</sequence>
<dbReference type="CDD" id="cd01650">
    <property type="entry name" value="RT_nLTR_like"/>
    <property type="match status" value="1"/>
</dbReference>
<evidence type="ECO:0000313" key="3">
    <source>
        <dbReference type="Proteomes" id="UP001231518"/>
    </source>
</evidence>
<dbReference type="PROSITE" id="PS50878">
    <property type="entry name" value="RT_POL"/>
    <property type="match status" value="1"/>
</dbReference>
<dbReference type="EMBL" id="JARGEI010000027">
    <property type="protein sequence ID" value="KAJ8707788.1"/>
    <property type="molecule type" value="Genomic_DNA"/>
</dbReference>
<dbReference type="Pfam" id="PF00078">
    <property type="entry name" value="RVT_1"/>
    <property type="match status" value="1"/>
</dbReference>
<dbReference type="GO" id="GO:0071897">
    <property type="term" value="P:DNA biosynthetic process"/>
    <property type="evidence" value="ECO:0007669"/>
    <property type="project" value="UniProtKB-ARBA"/>
</dbReference>
<evidence type="ECO:0000259" key="1">
    <source>
        <dbReference type="PROSITE" id="PS50878"/>
    </source>
</evidence>
<dbReference type="InterPro" id="IPR043502">
    <property type="entry name" value="DNA/RNA_pol_sf"/>
</dbReference>
<keyword evidence="3" id="KW-1185">Reference proteome</keyword>
<gene>
    <name evidence="2" type="ORF">PYW07_011465</name>
</gene>
<reference evidence="2" key="1">
    <citation type="submission" date="2023-03" db="EMBL/GenBank/DDBJ databases">
        <title>Chromosome-level genomes of two armyworms, Mythimna separata and Mythimna loreyi, provide insights into the biosynthesis and reception of sex pheromones.</title>
        <authorList>
            <person name="Zhao H."/>
        </authorList>
    </citation>
    <scope>NUCLEOTIDE SEQUENCE</scope>
    <source>
        <strain evidence="2">BeijingLab</strain>
        <tissue evidence="2">Pupa</tissue>
    </source>
</reference>
<organism evidence="2 3">
    <name type="scientific">Mythimna separata</name>
    <name type="common">Oriental armyworm</name>
    <name type="synonym">Pseudaletia separata</name>
    <dbReference type="NCBI Taxonomy" id="271217"/>
    <lineage>
        <taxon>Eukaryota</taxon>
        <taxon>Metazoa</taxon>
        <taxon>Ecdysozoa</taxon>
        <taxon>Arthropoda</taxon>
        <taxon>Hexapoda</taxon>
        <taxon>Insecta</taxon>
        <taxon>Pterygota</taxon>
        <taxon>Neoptera</taxon>
        <taxon>Endopterygota</taxon>
        <taxon>Lepidoptera</taxon>
        <taxon>Glossata</taxon>
        <taxon>Ditrysia</taxon>
        <taxon>Noctuoidea</taxon>
        <taxon>Noctuidae</taxon>
        <taxon>Noctuinae</taxon>
        <taxon>Hadenini</taxon>
        <taxon>Mythimna</taxon>
    </lineage>
</organism>
<protein>
    <recommendedName>
        <fullName evidence="1">Reverse transcriptase domain-containing protein</fullName>
    </recommendedName>
</protein>
<name>A0AAD8DLH6_MYTSE</name>
<feature type="domain" description="Reverse transcriptase" evidence="1">
    <location>
        <begin position="190"/>
        <end position="465"/>
    </location>
</feature>
<accession>A0AAD8DLH6</accession>
<dbReference type="AlphaFoldDB" id="A0AAD8DLH6"/>
<dbReference type="InterPro" id="IPR000477">
    <property type="entry name" value="RT_dom"/>
</dbReference>
<dbReference type="SUPFAM" id="SSF56672">
    <property type="entry name" value="DNA/RNA polymerases"/>
    <property type="match status" value="1"/>
</dbReference>